<dbReference type="InterPro" id="IPR006680">
    <property type="entry name" value="Amidohydro-rel"/>
</dbReference>
<dbReference type="AlphaFoldDB" id="A0A645FSN2"/>
<feature type="domain" description="Amidohydrolase-related" evidence="1">
    <location>
        <begin position="3"/>
        <end position="82"/>
    </location>
</feature>
<proteinExistence type="predicted"/>
<organism evidence="2">
    <name type="scientific">bioreactor metagenome</name>
    <dbReference type="NCBI Taxonomy" id="1076179"/>
    <lineage>
        <taxon>unclassified sequences</taxon>
        <taxon>metagenomes</taxon>
        <taxon>ecological metagenomes</taxon>
    </lineage>
</organism>
<name>A0A645FSN2_9ZZZZ</name>
<dbReference type="GO" id="GO:0016810">
    <property type="term" value="F:hydrolase activity, acting on carbon-nitrogen (but not peptide) bonds"/>
    <property type="evidence" value="ECO:0007669"/>
    <property type="project" value="InterPro"/>
</dbReference>
<accession>A0A645FSN2</accession>
<dbReference type="Gene3D" id="2.30.40.10">
    <property type="entry name" value="Urease, subunit C, domain 1"/>
    <property type="match status" value="1"/>
</dbReference>
<dbReference type="Gene3D" id="1.20.58.520">
    <property type="entry name" value="Amidohydrolase"/>
    <property type="match status" value="1"/>
</dbReference>
<dbReference type="EMBL" id="VSSQ01064595">
    <property type="protein sequence ID" value="MPN17457.1"/>
    <property type="molecule type" value="Genomic_DNA"/>
</dbReference>
<evidence type="ECO:0000259" key="1">
    <source>
        <dbReference type="Pfam" id="PF01979"/>
    </source>
</evidence>
<protein>
    <recommendedName>
        <fullName evidence="1">Amidohydrolase-related domain-containing protein</fullName>
    </recommendedName>
</protein>
<dbReference type="Gene3D" id="3.30.110.90">
    <property type="entry name" value="Amidohydrolase"/>
    <property type="match status" value="1"/>
</dbReference>
<comment type="caution">
    <text evidence="2">The sequence shown here is derived from an EMBL/GenBank/DDBJ whole genome shotgun (WGS) entry which is preliminary data.</text>
</comment>
<gene>
    <name evidence="2" type="ORF">SDC9_164810</name>
</gene>
<reference evidence="2" key="1">
    <citation type="submission" date="2019-08" db="EMBL/GenBank/DDBJ databases">
        <authorList>
            <person name="Kucharzyk K."/>
            <person name="Murdoch R.W."/>
            <person name="Higgins S."/>
            <person name="Loffler F."/>
        </authorList>
    </citation>
    <scope>NUCLEOTIDE SEQUENCE</scope>
</reference>
<dbReference type="InterPro" id="IPR011059">
    <property type="entry name" value="Metal-dep_hydrolase_composite"/>
</dbReference>
<dbReference type="SUPFAM" id="SSF51338">
    <property type="entry name" value="Composite domain of metallo-dependent hydrolases"/>
    <property type="match status" value="1"/>
</dbReference>
<evidence type="ECO:0000313" key="2">
    <source>
        <dbReference type="EMBL" id="MPN17457.1"/>
    </source>
</evidence>
<dbReference type="PANTHER" id="PTHR43135:SF3">
    <property type="entry name" value="ALPHA-D-RIBOSE 1-METHYLPHOSPHONATE 5-TRIPHOSPHATE DIPHOSPHATASE"/>
    <property type="match status" value="1"/>
</dbReference>
<dbReference type="Pfam" id="PF01979">
    <property type="entry name" value="Amidohydro_1"/>
    <property type="match status" value="1"/>
</dbReference>
<dbReference type="PANTHER" id="PTHR43135">
    <property type="entry name" value="ALPHA-D-RIBOSE 1-METHYLPHOSPHONATE 5-TRIPHOSPHATE DIPHOSPHATASE"/>
    <property type="match status" value="1"/>
</dbReference>
<sequence>MCITTDAGVVPQEYLRTCVALSHRAGMSEAGAIRSMTLTSAEIIGVENRVGFLDVGKDADVLILDGHPLELLTRVEKVFVNGVLAFDIDRDKEDWEKEDV</sequence>
<dbReference type="InterPro" id="IPR051781">
    <property type="entry name" value="Metallo-dep_Hydrolase"/>
</dbReference>